<organism evidence="2 3">
    <name type="scientific">candidate division TA06 bacterium</name>
    <dbReference type="NCBI Taxonomy" id="2250710"/>
    <lineage>
        <taxon>Bacteria</taxon>
        <taxon>Bacteria division TA06</taxon>
    </lineage>
</organism>
<protein>
    <submittedName>
        <fullName evidence="2">Uncharacterized protein</fullName>
    </submittedName>
</protein>
<name>A0A933I7L2_UNCT6</name>
<comment type="caution">
    <text evidence="2">The sequence shown here is derived from an EMBL/GenBank/DDBJ whole genome shotgun (WGS) entry which is preliminary data.</text>
</comment>
<evidence type="ECO:0000313" key="2">
    <source>
        <dbReference type="EMBL" id="MBI4725701.1"/>
    </source>
</evidence>
<evidence type="ECO:0000256" key="1">
    <source>
        <dbReference type="SAM" id="MobiDB-lite"/>
    </source>
</evidence>
<dbReference type="Proteomes" id="UP000736328">
    <property type="component" value="Unassembled WGS sequence"/>
</dbReference>
<accession>A0A933I7L2</accession>
<reference evidence="2" key="1">
    <citation type="submission" date="2020-07" db="EMBL/GenBank/DDBJ databases">
        <title>Huge and variable diversity of episymbiotic CPR bacteria and DPANN archaea in groundwater ecosystems.</title>
        <authorList>
            <person name="He C.Y."/>
            <person name="Keren R."/>
            <person name="Whittaker M."/>
            <person name="Farag I.F."/>
            <person name="Doudna J."/>
            <person name="Cate J.H.D."/>
            <person name="Banfield J.F."/>
        </authorList>
    </citation>
    <scope>NUCLEOTIDE SEQUENCE</scope>
    <source>
        <strain evidence="2">NC_groundwater_1520_Pr4_B-0.1um_53_5</strain>
    </source>
</reference>
<proteinExistence type="predicted"/>
<dbReference type="EMBL" id="JACQXR010000005">
    <property type="protein sequence ID" value="MBI4725701.1"/>
    <property type="molecule type" value="Genomic_DNA"/>
</dbReference>
<sequence length="50" mass="5367">MEQARRSKGGVRDPPKAGAKGSVRAAGAVLDKGKAINNKPNKWRNDHATR</sequence>
<evidence type="ECO:0000313" key="3">
    <source>
        <dbReference type="Proteomes" id="UP000736328"/>
    </source>
</evidence>
<dbReference type="AlphaFoldDB" id="A0A933I7L2"/>
<feature type="region of interest" description="Disordered" evidence="1">
    <location>
        <begin position="1"/>
        <end position="50"/>
    </location>
</feature>
<gene>
    <name evidence="2" type="ORF">HY768_00490</name>
</gene>